<feature type="compositionally biased region" description="Low complexity" evidence="1">
    <location>
        <begin position="41"/>
        <end position="52"/>
    </location>
</feature>
<dbReference type="Proteomes" id="UP001295423">
    <property type="component" value="Unassembled WGS sequence"/>
</dbReference>
<comment type="caution">
    <text evidence="2">The sequence shown here is derived from an EMBL/GenBank/DDBJ whole genome shotgun (WGS) entry which is preliminary data.</text>
</comment>
<name>A0AAD2G7J8_9STRA</name>
<accession>A0AAD2G7J8</accession>
<evidence type="ECO:0000313" key="3">
    <source>
        <dbReference type="Proteomes" id="UP001295423"/>
    </source>
</evidence>
<sequence>MTVLKRTKPQTVNPFTMMSIPCKQHECSETEDETTDHSEDPLSLSESSSFSSWDTGLDVPAIDSSFRQMKVDIIPESQANPIRRSCLKRRGSKRRASIKQTGEMELNLPMLGSPVRKRTCVSFKNSVKVRHVVPVYKLTHDKESLWFQASEYIRIEKRCHLIAQKVMRGEDHNGRALCSRGLESLMCPHRRRDSKFDGWLSVFAEQGLQRQEGHHDDDKLRIMYRATAMASSIEAQKRGMDDEQDVEKYMLATRAMCEKLKLMNEVRTRIVLA</sequence>
<keyword evidence="3" id="KW-1185">Reference proteome</keyword>
<gene>
    <name evidence="2" type="ORF">CYCCA115_LOCUS20984</name>
</gene>
<reference evidence="2" key="1">
    <citation type="submission" date="2023-08" db="EMBL/GenBank/DDBJ databases">
        <authorList>
            <person name="Audoor S."/>
            <person name="Bilcke G."/>
        </authorList>
    </citation>
    <scope>NUCLEOTIDE SEQUENCE</scope>
</reference>
<dbReference type="EMBL" id="CAKOGP040002202">
    <property type="protein sequence ID" value="CAJ1965173.1"/>
    <property type="molecule type" value="Genomic_DNA"/>
</dbReference>
<dbReference type="AlphaFoldDB" id="A0AAD2G7J8"/>
<evidence type="ECO:0000256" key="1">
    <source>
        <dbReference type="SAM" id="MobiDB-lite"/>
    </source>
</evidence>
<feature type="region of interest" description="Disordered" evidence="1">
    <location>
        <begin position="25"/>
        <end position="52"/>
    </location>
</feature>
<protein>
    <submittedName>
        <fullName evidence="2">Uncharacterized protein</fullName>
    </submittedName>
</protein>
<proteinExistence type="predicted"/>
<evidence type="ECO:0000313" key="2">
    <source>
        <dbReference type="EMBL" id="CAJ1965173.1"/>
    </source>
</evidence>
<organism evidence="2 3">
    <name type="scientific">Cylindrotheca closterium</name>
    <dbReference type="NCBI Taxonomy" id="2856"/>
    <lineage>
        <taxon>Eukaryota</taxon>
        <taxon>Sar</taxon>
        <taxon>Stramenopiles</taxon>
        <taxon>Ochrophyta</taxon>
        <taxon>Bacillariophyta</taxon>
        <taxon>Bacillariophyceae</taxon>
        <taxon>Bacillariophycidae</taxon>
        <taxon>Bacillariales</taxon>
        <taxon>Bacillariaceae</taxon>
        <taxon>Cylindrotheca</taxon>
    </lineage>
</organism>